<evidence type="ECO:0000256" key="2">
    <source>
        <dbReference type="ARBA" id="ARBA00009152"/>
    </source>
</evidence>
<feature type="domain" description="PHP" evidence="9">
    <location>
        <begin position="3"/>
        <end position="212"/>
    </location>
</feature>
<evidence type="ECO:0000256" key="8">
    <source>
        <dbReference type="RuleBase" id="RU366003"/>
    </source>
</evidence>
<keyword evidence="5 8" id="KW-0378">Hydrolase</keyword>
<reference evidence="10 11" key="1">
    <citation type="submission" date="2015-01" db="EMBL/GenBank/DDBJ databases">
        <authorList>
            <person name="Aslett A.Martin."/>
            <person name="De Silva Nishadi"/>
        </authorList>
    </citation>
    <scope>NUCLEOTIDE SEQUENCE [LARGE SCALE GENOMIC DNA]</scope>
    <source>
        <strain evidence="10 11">R28058</strain>
    </source>
</reference>
<dbReference type="Gene3D" id="3.20.20.140">
    <property type="entry name" value="Metal-dependent hydrolases"/>
    <property type="match status" value="1"/>
</dbReference>
<dbReference type="SUPFAM" id="SSF89550">
    <property type="entry name" value="PHP domain-like"/>
    <property type="match status" value="1"/>
</dbReference>
<dbReference type="Proteomes" id="UP000049127">
    <property type="component" value="Unassembled WGS sequence"/>
</dbReference>
<accession>A0A0C7QTN6</accession>
<dbReference type="EC" id="3.1.3.15" evidence="3 8"/>
<dbReference type="InterPro" id="IPR010140">
    <property type="entry name" value="Histidinol_P_phosphatase_HisJ"/>
</dbReference>
<dbReference type="GO" id="GO:0000105">
    <property type="term" value="P:L-histidine biosynthetic process"/>
    <property type="evidence" value="ECO:0007669"/>
    <property type="project" value="UniProtKB-UniRule"/>
</dbReference>
<dbReference type="Pfam" id="PF02811">
    <property type="entry name" value="PHP"/>
    <property type="match status" value="1"/>
</dbReference>
<evidence type="ECO:0000313" key="11">
    <source>
        <dbReference type="Proteomes" id="UP000049127"/>
    </source>
</evidence>
<evidence type="ECO:0000256" key="4">
    <source>
        <dbReference type="ARBA" id="ARBA00022605"/>
    </source>
</evidence>
<proteinExistence type="inferred from homology"/>
<keyword evidence="4 8" id="KW-0028">Amino-acid biosynthesis</keyword>
<evidence type="ECO:0000256" key="1">
    <source>
        <dbReference type="ARBA" id="ARBA00004970"/>
    </source>
</evidence>
<dbReference type="NCBIfam" id="TIGR01856">
    <property type="entry name" value="hisJ_fam"/>
    <property type="match status" value="1"/>
</dbReference>
<evidence type="ECO:0000256" key="3">
    <source>
        <dbReference type="ARBA" id="ARBA00013085"/>
    </source>
</evidence>
<gene>
    <name evidence="10" type="primary">hisK</name>
    <name evidence="10" type="ORF">R28058_17301</name>
</gene>
<dbReference type="AlphaFoldDB" id="A0A0C7QTN6"/>
<dbReference type="InterPro" id="IPR016195">
    <property type="entry name" value="Pol/histidinol_Pase-like"/>
</dbReference>
<evidence type="ECO:0000256" key="6">
    <source>
        <dbReference type="ARBA" id="ARBA00023102"/>
    </source>
</evidence>
<dbReference type="NCBIfam" id="NF005996">
    <property type="entry name" value="PRK08123.1"/>
    <property type="match status" value="1"/>
</dbReference>
<dbReference type="OrthoDB" id="9775255at2"/>
<evidence type="ECO:0000313" key="10">
    <source>
        <dbReference type="EMBL" id="CEQ03997.1"/>
    </source>
</evidence>
<evidence type="ECO:0000256" key="7">
    <source>
        <dbReference type="ARBA" id="ARBA00049158"/>
    </source>
</evidence>
<dbReference type="PANTHER" id="PTHR21039:SF0">
    <property type="entry name" value="HISTIDINOL-PHOSPHATASE"/>
    <property type="match status" value="1"/>
</dbReference>
<dbReference type="GO" id="GO:0004401">
    <property type="term" value="F:histidinol-phosphatase activity"/>
    <property type="evidence" value="ECO:0007669"/>
    <property type="project" value="UniProtKB-UniRule"/>
</dbReference>
<evidence type="ECO:0000259" key="9">
    <source>
        <dbReference type="Pfam" id="PF02811"/>
    </source>
</evidence>
<dbReference type="UniPathway" id="UPA00031">
    <property type="reaction ID" value="UER00013"/>
</dbReference>
<dbReference type="InterPro" id="IPR004013">
    <property type="entry name" value="PHP_dom"/>
</dbReference>
<keyword evidence="6 8" id="KW-0368">Histidine biosynthesis</keyword>
<evidence type="ECO:0000256" key="5">
    <source>
        <dbReference type="ARBA" id="ARBA00022801"/>
    </source>
</evidence>
<dbReference type="GO" id="GO:0005737">
    <property type="term" value="C:cytoplasm"/>
    <property type="evidence" value="ECO:0007669"/>
    <property type="project" value="TreeGrafter"/>
</dbReference>
<comment type="similarity">
    <text evidence="2 8">Belongs to the PHP hydrolase family. HisK subfamily.</text>
</comment>
<organism evidence="10 11">
    <name type="scientific">Paraclostridium sordellii</name>
    <name type="common">Clostridium sordellii</name>
    <dbReference type="NCBI Taxonomy" id="1505"/>
    <lineage>
        <taxon>Bacteria</taxon>
        <taxon>Bacillati</taxon>
        <taxon>Bacillota</taxon>
        <taxon>Clostridia</taxon>
        <taxon>Peptostreptococcales</taxon>
        <taxon>Peptostreptococcaceae</taxon>
        <taxon>Paraclostridium</taxon>
    </lineage>
</organism>
<comment type="pathway">
    <text evidence="1 8">Amino-acid biosynthesis; L-histidine biosynthesis; L-histidine from 5-phospho-alpha-D-ribose 1-diphosphate: step 8/9.</text>
</comment>
<protein>
    <recommendedName>
        <fullName evidence="3 8">Histidinol-phosphatase</fullName>
        <shortName evidence="8">HolPase</shortName>
        <ecNumber evidence="3 8">3.1.3.15</ecNumber>
    </recommendedName>
</protein>
<name>A0A0C7QTN6_PARSO</name>
<dbReference type="PANTHER" id="PTHR21039">
    <property type="entry name" value="HISTIDINOL PHOSPHATASE-RELATED"/>
    <property type="match status" value="1"/>
</dbReference>
<dbReference type="RefSeq" id="WP_055338020.1">
    <property type="nucleotide sequence ID" value="NZ_CDNF01000034.1"/>
</dbReference>
<dbReference type="EMBL" id="CEKZ01000003">
    <property type="protein sequence ID" value="CEQ03997.1"/>
    <property type="molecule type" value="Genomic_DNA"/>
</dbReference>
<sequence length="263" mass="30948">MRDGHIHSPYCPHGSTDSFEEYINKAIQLGLSEITFTEHLPLPSNFKDPSPKQDSGMDENFIMDYFDELTFLKEKYKNKIKINIGVEVDFIEGYEKEVKEKLDKYGKYLDDAILSVHMLKINDEYYCIDFSVEEFEKVINLLGNIENVYNKYYQTLKLAINSNLGKYKPTRIGHLNLVRKYNQKFPFDYSNNKNLEEVVKLLKEKNYEVDFNISGLRKLYCKEPYINGYLLKLIQKYNIKFVLGSDSHSSKDIETIKDFNENV</sequence>
<dbReference type="CDD" id="cd12110">
    <property type="entry name" value="PHP_HisPPase_Hisj_like"/>
    <property type="match status" value="1"/>
</dbReference>
<comment type="catalytic activity">
    <reaction evidence="7 8">
        <text>L-histidinol phosphate + H2O = L-histidinol + phosphate</text>
        <dbReference type="Rhea" id="RHEA:14465"/>
        <dbReference type="ChEBI" id="CHEBI:15377"/>
        <dbReference type="ChEBI" id="CHEBI:43474"/>
        <dbReference type="ChEBI" id="CHEBI:57699"/>
        <dbReference type="ChEBI" id="CHEBI:57980"/>
        <dbReference type="EC" id="3.1.3.15"/>
    </reaction>
</comment>